<evidence type="ECO:0000313" key="2">
    <source>
        <dbReference type="EMBL" id="KAF7286941.1"/>
    </source>
</evidence>
<keyword evidence="3" id="KW-1185">Reference proteome</keyword>
<organism evidence="2 3">
    <name type="scientific">Rhynchophorus ferrugineus</name>
    <name type="common">Red palm weevil</name>
    <name type="synonym">Curculio ferrugineus</name>
    <dbReference type="NCBI Taxonomy" id="354439"/>
    <lineage>
        <taxon>Eukaryota</taxon>
        <taxon>Metazoa</taxon>
        <taxon>Ecdysozoa</taxon>
        <taxon>Arthropoda</taxon>
        <taxon>Hexapoda</taxon>
        <taxon>Insecta</taxon>
        <taxon>Pterygota</taxon>
        <taxon>Neoptera</taxon>
        <taxon>Endopterygota</taxon>
        <taxon>Coleoptera</taxon>
        <taxon>Polyphaga</taxon>
        <taxon>Cucujiformia</taxon>
        <taxon>Curculionidae</taxon>
        <taxon>Dryophthorinae</taxon>
        <taxon>Rhynchophorus</taxon>
    </lineage>
</organism>
<proteinExistence type="predicted"/>
<dbReference type="Proteomes" id="UP000625711">
    <property type="component" value="Unassembled WGS sequence"/>
</dbReference>
<evidence type="ECO:0000313" key="3">
    <source>
        <dbReference type="Proteomes" id="UP000625711"/>
    </source>
</evidence>
<dbReference type="AlphaFoldDB" id="A0A834IVN4"/>
<comment type="caution">
    <text evidence="2">The sequence shown here is derived from an EMBL/GenBank/DDBJ whole genome shotgun (WGS) entry which is preliminary data.</text>
</comment>
<name>A0A834IVN4_RHYFE</name>
<reference evidence="2" key="1">
    <citation type="submission" date="2020-08" db="EMBL/GenBank/DDBJ databases">
        <title>Genome sequencing and assembly of the red palm weevil Rhynchophorus ferrugineus.</title>
        <authorList>
            <person name="Dias G.B."/>
            <person name="Bergman C.M."/>
            <person name="Manee M."/>
        </authorList>
    </citation>
    <scope>NUCLEOTIDE SEQUENCE</scope>
    <source>
        <strain evidence="2">AA-2017</strain>
        <tissue evidence="2">Whole larva</tissue>
    </source>
</reference>
<protein>
    <submittedName>
        <fullName evidence="2">Uncharacterized protein</fullName>
    </submittedName>
</protein>
<evidence type="ECO:0000256" key="1">
    <source>
        <dbReference type="SAM" id="MobiDB-lite"/>
    </source>
</evidence>
<feature type="compositionally biased region" description="Basic and acidic residues" evidence="1">
    <location>
        <begin position="56"/>
        <end position="68"/>
    </location>
</feature>
<feature type="region of interest" description="Disordered" evidence="1">
    <location>
        <begin position="56"/>
        <end position="77"/>
    </location>
</feature>
<gene>
    <name evidence="2" type="ORF">GWI33_003206</name>
</gene>
<accession>A0A834IVN4</accession>
<sequence length="92" mass="10219">MSLGFNMEKAEITLKPTTISSAKQTRNRIHTVRREARKVGALNATGGTVWGRWEARSGAGRERGREESVSNGSTPRRINRINTIGSIECRHV</sequence>
<dbReference type="EMBL" id="JAACXV010000018">
    <property type="protein sequence ID" value="KAF7286941.1"/>
    <property type="molecule type" value="Genomic_DNA"/>
</dbReference>